<gene>
    <name evidence="1" type="ORF">Cabys_1837</name>
</gene>
<dbReference type="KEGG" id="caby:Cabys_1837"/>
<accession>A0A1J1C9B5</accession>
<evidence type="ECO:0000313" key="2">
    <source>
        <dbReference type="Proteomes" id="UP000183868"/>
    </source>
</evidence>
<protein>
    <submittedName>
        <fullName evidence="1">Uncharacterized protein</fullName>
    </submittedName>
</protein>
<name>A0A1J1C9B5_CALAY</name>
<evidence type="ECO:0000313" key="1">
    <source>
        <dbReference type="EMBL" id="APF18586.1"/>
    </source>
</evidence>
<dbReference type="AlphaFoldDB" id="A0A1J1C9B5"/>
<proteinExistence type="predicted"/>
<dbReference type="EMBL" id="CP018099">
    <property type="protein sequence ID" value="APF18586.1"/>
    <property type="molecule type" value="Genomic_DNA"/>
</dbReference>
<sequence length="41" mass="5032">MCFIVQLYLKLKGKVKRQKHTAQLLEEEKWMCFMVRTLNVF</sequence>
<dbReference type="Proteomes" id="UP000183868">
    <property type="component" value="Chromosome"/>
</dbReference>
<organism evidence="1 2">
    <name type="scientific">Caldithrix abyssi DSM 13497</name>
    <dbReference type="NCBI Taxonomy" id="880073"/>
    <lineage>
        <taxon>Bacteria</taxon>
        <taxon>Pseudomonadati</taxon>
        <taxon>Calditrichota</taxon>
        <taxon>Calditrichia</taxon>
        <taxon>Calditrichales</taxon>
        <taxon>Calditrichaceae</taxon>
        <taxon>Caldithrix</taxon>
    </lineage>
</organism>
<reference evidence="1 2" key="1">
    <citation type="submission" date="2016-11" db="EMBL/GenBank/DDBJ databases">
        <title>Genomic analysis of Caldithrix abyssi and proposal of a novel bacterial phylum Caldithrichaeota.</title>
        <authorList>
            <person name="Kublanov I."/>
            <person name="Sigalova O."/>
            <person name="Gavrilov S."/>
            <person name="Lebedinsky A."/>
            <person name="Ivanova N."/>
            <person name="Daum C."/>
            <person name="Reddy T."/>
            <person name="Klenk H.P."/>
            <person name="Goker M."/>
            <person name="Reva O."/>
            <person name="Miroshnichenko M."/>
            <person name="Kyprides N."/>
            <person name="Woyke T."/>
            <person name="Gelfand M."/>
        </authorList>
    </citation>
    <scope>NUCLEOTIDE SEQUENCE [LARGE SCALE GENOMIC DNA]</scope>
    <source>
        <strain evidence="1 2">LF13</strain>
    </source>
</reference>